<feature type="region of interest" description="Disordered" evidence="1">
    <location>
        <begin position="61"/>
        <end position="121"/>
    </location>
</feature>
<sequence length="496" mass="54608">MIRKIQKWKRKGENMCWNQLTVDMFHPHYQFITCIWTGQRALGQSTRVDINDHARTGFCDSAPHLPDASQLKNYSPALGPPSAYQQPKKPHTKAEGVEQNTEDHISSASRPTNESGSTDGRQAIVLTVVAKRDPAGDRENGTSGTAEIRRPSTIRRRNLAAGDCSLAHLSTAYAAPSLPVAGESKTSSKYVLSLWVRAIKPRTSFLHGASPGQHIGGRVFTSFLLLAERGEESDLNKSAAHHLYTDLGLLVLVHAERGDSVKGTVELAKASAYFRWPLRGHLTFTLTQDLNTLQTINAPTKTSTVITRAFLASRSKWQEPSNSITIPTLHGIARLRAQALLSDAQLHGNHRASSMDSNMNIENGGRIGRWCPNRNADQSHSSLAAPNICQLPPMPYLSGYYIDQRMRYTLWWRHGFFVASAKMENVAQDIKSNETDITNGVRTSMGATHVKSVIGNSQATAGKGRWTFPLGVSFAICLLALKTCERRGYNAIGCRL</sequence>
<reference evidence="3" key="1">
    <citation type="journal article" date="2014" name="Proc. Natl. Acad. Sci. U.S.A.">
        <title>Extensive sampling of basidiomycete genomes demonstrates inadequacy of the white-rot/brown-rot paradigm for wood decay fungi.</title>
        <authorList>
            <person name="Riley R."/>
            <person name="Salamov A.A."/>
            <person name="Brown D.W."/>
            <person name="Nagy L.G."/>
            <person name="Floudas D."/>
            <person name="Held B.W."/>
            <person name="Levasseur A."/>
            <person name="Lombard V."/>
            <person name="Morin E."/>
            <person name="Otillar R."/>
            <person name="Lindquist E.A."/>
            <person name="Sun H."/>
            <person name="LaButti K.M."/>
            <person name="Schmutz J."/>
            <person name="Jabbour D."/>
            <person name="Luo H."/>
            <person name="Baker S.E."/>
            <person name="Pisabarro A.G."/>
            <person name="Walton J.D."/>
            <person name="Blanchette R.A."/>
            <person name="Henrissat B."/>
            <person name="Martin F."/>
            <person name="Cullen D."/>
            <person name="Hibbett D.S."/>
            <person name="Grigoriev I.V."/>
        </authorList>
    </citation>
    <scope>NUCLEOTIDE SEQUENCE [LARGE SCALE GENOMIC DNA]</scope>
    <source>
        <strain evidence="3">PC15</strain>
    </source>
</reference>
<dbReference type="EMBL" id="KL198004">
    <property type="protein sequence ID" value="KDQ33996.1"/>
    <property type="molecule type" value="Genomic_DNA"/>
</dbReference>
<accession>A0A067PDM9</accession>
<name>A0A067PDM9_PLEO1</name>
<dbReference type="InParanoid" id="A0A067PDM9"/>
<evidence type="ECO:0000313" key="3">
    <source>
        <dbReference type="Proteomes" id="UP000027073"/>
    </source>
</evidence>
<dbReference type="VEuPathDB" id="FungiDB:PLEOSDRAFT_164065"/>
<evidence type="ECO:0000256" key="1">
    <source>
        <dbReference type="SAM" id="MobiDB-lite"/>
    </source>
</evidence>
<dbReference type="HOGENOM" id="CLU_549950_0_0_1"/>
<feature type="compositionally biased region" description="Basic and acidic residues" evidence="1">
    <location>
        <begin position="130"/>
        <end position="140"/>
    </location>
</feature>
<feature type="compositionally biased region" description="Polar residues" evidence="1">
    <location>
        <begin position="106"/>
        <end position="120"/>
    </location>
</feature>
<dbReference type="Proteomes" id="UP000027073">
    <property type="component" value="Unassembled WGS sequence"/>
</dbReference>
<feature type="region of interest" description="Disordered" evidence="1">
    <location>
        <begin position="128"/>
        <end position="147"/>
    </location>
</feature>
<proteinExistence type="predicted"/>
<feature type="compositionally biased region" description="Basic and acidic residues" evidence="1">
    <location>
        <begin position="92"/>
        <end position="105"/>
    </location>
</feature>
<dbReference type="AlphaFoldDB" id="A0A067PDM9"/>
<protein>
    <submittedName>
        <fullName evidence="2">Uncharacterized protein</fullName>
    </submittedName>
</protein>
<evidence type="ECO:0000313" key="2">
    <source>
        <dbReference type="EMBL" id="KDQ33996.1"/>
    </source>
</evidence>
<gene>
    <name evidence="2" type="ORF">PLEOSDRAFT_164065</name>
</gene>
<organism evidence="2 3">
    <name type="scientific">Pleurotus ostreatus (strain PC15)</name>
    <name type="common">Oyster mushroom</name>
    <dbReference type="NCBI Taxonomy" id="1137138"/>
    <lineage>
        <taxon>Eukaryota</taxon>
        <taxon>Fungi</taxon>
        <taxon>Dikarya</taxon>
        <taxon>Basidiomycota</taxon>
        <taxon>Agaricomycotina</taxon>
        <taxon>Agaricomycetes</taxon>
        <taxon>Agaricomycetidae</taxon>
        <taxon>Agaricales</taxon>
        <taxon>Pleurotineae</taxon>
        <taxon>Pleurotaceae</taxon>
        <taxon>Pleurotus</taxon>
    </lineage>
</organism>